<keyword evidence="3 6" id="KW-0479">Metal-binding</keyword>
<keyword evidence="5 6" id="KW-0460">Magnesium</keyword>
<dbReference type="AlphaFoldDB" id="A0A1B1NFS6"/>
<dbReference type="SUPFAM" id="SSF88723">
    <property type="entry name" value="PIN domain-like"/>
    <property type="match status" value="1"/>
</dbReference>
<dbReference type="InterPro" id="IPR029060">
    <property type="entry name" value="PIN-like_dom_sf"/>
</dbReference>
<dbReference type="GO" id="GO:0045926">
    <property type="term" value="P:negative regulation of growth"/>
    <property type="evidence" value="ECO:0007669"/>
    <property type="project" value="UniProtKB-ARBA"/>
</dbReference>
<dbReference type="Proteomes" id="UP000092482">
    <property type="component" value="Chromosome"/>
</dbReference>
<feature type="domain" description="PIN" evidence="7">
    <location>
        <begin position="4"/>
        <end position="133"/>
    </location>
</feature>
<dbReference type="NCBIfam" id="TIGR00028">
    <property type="entry name" value="Mtu_PIN_fam"/>
    <property type="match status" value="1"/>
</dbReference>
<evidence type="ECO:0000256" key="3">
    <source>
        <dbReference type="ARBA" id="ARBA00022723"/>
    </source>
</evidence>
<evidence type="ECO:0000256" key="2">
    <source>
        <dbReference type="ARBA" id="ARBA00022722"/>
    </source>
</evidence>
<dbReference type="OrthoDB" id="556169at2"/>
<keyword evidence="4 6" id="KW-0378">Hydrolase</keyword>
<comment type="similarity">
    <text evidence="6">Belongs to the PINc/VapC protein family.</text>
</comment>
<comment type="cofactor">
    <cofactor evidence="6">
        <name>Mg(2+)</name>
        <dbReference type="ChEBI" id="CHEBI:18420"/>
    </cofactor>
</comment>
<feature type="binding site" evidence="6">
    <location>
        <position position="5"/>
    </location>
    <ligand>
        <name>Mg(2+)</name>
        <dbReference type="ChEBI" id="CHEBI:18420"/>
    </ligand>
</feature>
<keyword evidence="1 6" id="KW-1277">Toxin-antitoxin system</keyword>
<dbReference type="HAMAP" id="MF_00265">
    <property type="entry name" value="VapC_Nob1"/>
    <property type="match status" value="1"/>
</dbReference>
<dbReference type="InterPro" id="IPR006226">
    <property type="entry name" value="Mtu_PIN"/>
</dbReference>
<organism evidence="8 9">
    <name type="scientific">Serinicoccus hydrothermalis</name>
    <dbReference type="NCBI Taxonomy" id="1758689"/>
    <lineage>
        <taxon>Bacteria</taxon>
        <taxon>Bacillati</taxon>
        <taxon>Actinomycetota</taxon>
        <taxon>Actinomycetes</taxon>
        <taxon>Micrococcales</taxon>
        <taxon>Ornithinimicrobiaceae</taxon>
        <taxon>Serinicoccus</taxon>
    </lineage>
</organism>
<evidence type="ECO:0000256" key="5">
    <source>
        <dbReference type="ARBA" id="ARBA00022842"/>
    </source>
</evidence>
<evidence type="ECO:0000259" key="7">
    <source>
        <dbReference type="Pfam" id="PF01850"/>
    </source>
</evidence>
<dbReference type="GO" id="GO:0004540">
    <property type="term" value="F:RNA nuclease activity"/>
    <property type="evidence" value="ECO:0007669"/>
    <property type="project" value="InterPro"/>
</dbReference>
<dbReference type="GO" id="GO:0090729">
    <property type="term" value="F:toxin activity"/>
    <property type="evidence" value="ECO:0007669"/>
    <property type="project" value="UniProtKB-KW"/>
</dbReference>
<evidence type="ECO:0000313" key="9">
    <source>
        <dbReference type="Proteomes" id="UP000092482"/>
    </source>
</evidence>
<dbReference type="InterPro" id="IPR022907">
    <property type="entry name" value="VapC_family"/>
</dbReference>
<evidence type="ECO:0000256" key="4">
    <source>
        <dbReference type="ARBA" id="ARBA00022801"/>
    </source>
</evidence>
<dbReference type="GO" id="GO:0000287">
    <property type="term" value="F:magnesium ion binding"/>
    <property type="evidence" value="ECO:0007669"/>
    <property type="project" value="UniProtKB-UniRule"/>
</dbReference>
<evidence type="ECO:0000256" key="1">
    <source>
        <dbReference type="ARBA" id="ARBA00022649"/>
    </source>
</evidence>
<dbReference type="Gene3D" id="3.40.50.1010">
    <property type="entry name" value="5'-nuclease"/>
    <property type="match status" value="1"/>
</dbReference>
<reference evidence="8 9" key="1">
    <citation type="submission" date="2016-03" db="EMBL/GenBank/DDBJ databases">
        <title>Shallow-sea hydrothermal system.</title>
        <authorList>
            <person name="Tang K."/>
        </authorList>
    </citation>
    <scope>NUCLEOTIDE SEQUENCE [LARGE SCALE GENOMIC DNA]</scope>
    <source>
        <strain evidence="8 9">JLT9</strain>
    </source>
</reference>
<dbReference type="KEGG" id="serj:SGUI_2859"/>
<feature type="binding site" evidence="6">
    <location>
        <position position="108"/>
    </location>
    <ligand>
        <name>Mg(2+)</name>
        <dbReference type="ChEBI" id="CHEBI:18420"/>
    </ligand>
</feature>
<sequence>MLALDVNVLVGALHRGSPGHTTLRPWLERAVDGEEVVGISDAVLTGTLRVVTHPRVFTTPATVPEAAASISNLLRHPNVRTLRTLAGHWQLVLDLCERAGATGNLVADAAHAATAMQHGATLISDDADFARFPGLAWRRPLDPRP</sequence>
<dbReference type="GO" id="GO:0016788">
    <property type="term" value="F:hydrolase activity, acting on ester bonds"/>
    <property type="evidence" value="ECO:0007669"/>
    <property type="project" value="InterPro"/>
</dbReference>
<dbReference type="Pfam" id="PF01850">
    <property type="entry name" value="PIN"/>
    <property type="match status" value="1"/>
</dbReference>
<accession>A0A1B1NFS6</accession>
<evidence type="ECO:0000256" key="6">
    <source>
        <dbReference type="HAMAP-Rule" id="MF_00265"/>
    </source>
</evidence>
<proteinExistence type="inferred from homology"/>
<dbReference type="EC" id="3.1.-.-" evidence="6"/>
<keyword evidence="9" id="KW-1185">Reference proteome</keyword>
<gene>
    <name evidence="6" type="primary">vapC</name>
    <name evidence="8" type="ORF">SGUI_2859</name>
</gene>
<dbReference type="EMBL" id="CP014989">
    <property type="protein sequence ID" value="ANS80255.1"/>
    <property type="molecule type" value="Genomic_DNA"/>
</dbReference>
<dbReference type="InterPro" id="IPR002716">
    <property type="entry name" value="PIN_dom"/>
</dbReference>
<comment type="function">
    <text evidence="6">Toxic component of a toxin-antitoxin (TA) system. An RNase.</text>
</comment>
<protein>
    <recommendedName>
        <fullName evidence="6">Ribonuclease VapC</fullName>
        <shortName evidence="6">RNase VapC</shortName>
        <ecNumber evidence="6">3.1.-.-</ecNumber>
    </recommendedName>
    <alternativeName>
        <fullName evidence="6">Toxin VapC</fullName>
    </alternativeName>
</protein>
<keyword evidence="6" id="KW-0800">Toxin</keyword>
<dbReference type="STRING" id="1758689.SGUI_2859"/>
<evidence type="ECO:0000313" key="8">
    <source>
        <dbReference type="EMBL" id="ANS80255.1"/>
    </source>
</evidence>
<keyword evidence="2 6" id="KW-0540">Nuclease</keyword>
<name>A0A1B1NFS6_9MICO</name>